<dbReference type="Proteomes" id="UP000252519">
    <property type="component" value="Unassembled WGS sequence"/>
</dbReference>
<gene>
    <name evidence="1" type="ORF">ANCCAN_05134</name>
</gene>
<comment type="caution">
    <text evidence="1">The sequence shown here is derived from an EMBL/GenBank/DDBJ whole genome shotgun (WGS) entry which is preliminary data.</text>
</comment>
<name>A0A368H0T4_ANCCA</name>
<accession>A0A368H0T4</accession>
<evidence type="ECO:0000313" key="2">
    <source>
        <dbReference type="Proteomes" id="UP000252519"/>
    </source>
</evidence>
<reference evidence="1 2" key="1">
    <citation type="submission" date="2014-10" db="EMBL/GenBank/DDBJ databases">
        <title>Draft genome of the hookworm Ancylostoma caninum.</title>
        <authorList>
            <person name="Mitreva M."/>
        </authorList>
    </citation>
    <scope>NUCLEOTIDE SEQUENCE [LARGE SCALE GENOMIC DNA]</scope>
    <source>
        <strain evidence="1 2">Baltimore</strain>
    </source>
</reference>
<dbReference type="OrthoDB" id="5919013at2759"/>
<sequence length="145" mass="15909">MLADAFAPPPDLHQDISSLTEVPFVPIGHLPQPQHLAKCVAGPFIPAAPAPFVHPAPPFPPMVPMPPAAAAGPPAMPVIPNGYTVNITNLNREYFSLVWDFFHRILGYPGNQRISQLKPLLLCFLDFKKPVHPCPEILPWAEIFP</sequence>
<dbReference type="EMBL" id="JOJR01000042">
    <property type="protein sequence ID" value="RCN48850.1"/>
    <property type="molecule type" value="Genomic_DNA"/>
</dbReference>
<evidence type="ECO:0000313" key="1">
    <source>
        <dbReference type="EMBL" id="RCN48850.1"/>
    </source>
</evidence>
<protein>
    <submittedName>
        <fullName evidence="1">Uncharacterized protein</fullName>
    </submittedName>
</protein>
<dbReference type="AlphaFoldDB" id="A0A368H0T4"/>
<organism evidence="1 2">
    <name type="scientific">Ancylostoma caninum</name>
    <name type="common">Dog hookworm</name>
    <dbReference type="NCBI Taxonomy" id="29170"/>
    <lineage>
        <taxon>Eukaryota</taxon>
        <taxon>Metazoa</taxon>
        <taxon>Ecdysozoa</taxon>
        <taxon>Nematoda</taxon>
        <taxon>Chromadorea</taxon>
        <taxon>Rhabditida</taxon>
        <taxon>Rhabditina</taxon>
        <taxon>Rhabditomorpha</taxon>
        <taxon>Strongyloidea</taxon>
        <taxon>Ancylostomatidae</taxon>
        <taxon>Ancylostomatinae</taxon>
        <taxon>Ancylostoma</taxon>
    </lineage>
</organism>
<keyword evidence="2" id="KW-1185">Reference proteome</keyword>
<proteinExistence type="predicted"/>